<organism evidence="2">
    <name type="scientific">mine drainage metagenome</name>
    <dbReference type="NCBI Taxonomy" id="410659"/>
    <lineage>
        <taxon>unclassified sequences</taxon>
        <taxon>metagenomes</taxon>
        <taxon>ecological metagenomes</taxon>
    </lineage>
</organism>
<feature type="region of interest" description="Disordered" evidence="1">
    <location>
        <begin position="45"/>
        <end position="74"/>
    </location>
</feature>
<feature type="compositionally biased region" description="Basic and acidic residues" evidence="1">
    <location>
        <begin position="244"/>
        <end position="254"/>
    </location>
</feature>
<gene>
    <name evidence="2" type="ORF">GALL_435080</name>
</gene>
<sequence>MCDSELCRDLADGGRMVSREDLDRDALGVEVAQCFGRIGANLLGQQNQGGRNEMVRQPVGHQPARGPGEKKHAPPRLGMLLHAASYGVATGTIRQQHIRRAKNPGAQLIQCRAAPFACRRERHGIGNGMGLFPRVGTPDRQQGGIRLELGGRQGRQRVHRIGMVAQHFDIFEPGLSLGQRAGLVEADHVDPGQRLGRREVLHQRPMAGQPDGAYRQGEAGQKHQPLRHHRDHAGGRKQQGVANRRLDDELTSKK</sequence>
<dbReference type="EMBL" id="MLJW01002370">
    <property type="protein sequence ID" value="OIQ74835.1"/>
    <property type="molecule type" value="Genomic_DNA"/>
</dbReference>
<reference evidence="2" key="1">
    <citation type="submission" date="2016-10" db="EMBL/GenBank/DDBJ databases">
        <title>Sequence of Gallionella enrichment culture.</title>
        <authorList>
            <person name="Poehlein A."/>
            <person name="Muehling M."/>
            <person name="Daniel R."/>
        </authorList>
    </citation>
    <scope>NUCLEOTIDE SEQUENCE</scope>
</reference>
<comment type="caution">
    <text evidence="2">The sequence shown here is derived from an EMBL/GenBank/DDBJ whole genome shotgun (WGS) entry which is preliminary data.</text>
</comment>
<evidence type="ECO:0000313" key="2">
    <source>
        <dbReference type="EMBL" id="OIQ74835.1"/>
    </source>
</evidence>
<feature type="compositionally biased region" description="Basic and acidic residues" evidence="1">
    <location>
        <begin position="189"/>
        <end position="202"/>
    </location>
</feature>
<accession>A0A1J5QBG0</accession>
<name>A0A1J5QBG0_9ZZZZ</name>
<proteinExistence type="predicted"/>
<protein>
    <submittedName>
        <fullName evidence="2">Uncharacterized protein</fullName>
    </submittedName>
</protein>
<feature type="region of interest" description="Disordered" evidence="1">
    <location>
        <begin position="189"/>
        <end position="254"/>
    </location>
</feature>
<evidence type="ECO:0000256" key="1">
    <source>
        <dbReference type="SAM" id="MobiDB-lite"/>
    </source>
</evidence>
<dbReference type="AlphaFoldDB" id="A0A1J5QBG0"/>